<comment type="caution">
    <text evidence="2">The sequence shown here is derived from an EMBL/GenBank/DDBJ whole genome shotgun (WGS) entry which is preliminary data.</text>
</comment>
<evidence type="ECO:0000313" key="2">
    <source>
        <dbReference type="EMBL" id="MFC4958499.1"/>
    </source>
</evidence>
<keyword evidence="1" id="KW-0812">Transmembrane</keyword>
<gene>
    <name evidence="2" type="ORF">ACFPFX_19630</name>
</gene>
<keyword evidence="1" id="KW-0472">Membrane</keyword>
<proteinExistence type="predicted"/>
<evidence type="ECO:0000313" key="3">
    <source>
        <dbReference type="Proteomes" id="UP001595834"/>
    </source>
</evidence>
<evidence type="ECO:0000256" key="1">
    <source>
        <dbReference type="SAM" id="Phobius"/>
    </source>
</evidence>
<keyword evidence="3" id="KW-1185">Reference proteome</keyword>
<accession>A0ABV9UN08</accession>
<dbReference type="EMBL" id="JBHSIZ010000019">
    <property type="protein sequence ID" value="MFC4958499.1"/>
    <property type="molecule type" value="Genomic_DNA"/>
</dbReference>
<dbReference type="Proteomes" id="UP001595834">
    <property type="component" value="Unassembled WGS sequence"/>
</dbReference>
<organism evidence="2 3">
    <name type="scientific">Streptomyces mauvecolor</name>
    <dbReference type="NCBI Taxonomy" id="58345"/>
    <lineage>
        <taxon>Bacteria</taxon>
        <taxon>Bacillati</taxon>
        <taxon>Actinomycetota</taxon>
        <taxon>Actinomycetes</taxon>
        <taxon>Kitasatosporales</taxon>
        <taxon>Streptomycetaceae</taxon>
        <taxon>Streptomyces</taxon>
    </lineage>
</organism>
<keyword evidence="1" id="KW-1133">Transmembrane helix</keyword>
<name>A0ABV9UN08_9ACTN</name>
<protein>
    <submittedName>
        <fullName evidence="2">Uncharacterized protein</fullName>
    </submittedName>
</protein>
<reference evidence="3" key="1">
    <citation type="journal article" date="2019" name="Int. J. Syst. Evol. Microbiol.">
        <title>The Global Catalogue of Microorganisms (GCM) 10K type strain sequencing project: providing services to taxonomists for standard genome sequencing and annotation.</title>
        <authorList>
            <consortium name="The Broad Institute Genomics Platform"/>
            <consortium name="The Broad Institute Genome Sequencing Center for Infectious Disease"/>
            <person name="Wu L."/>
            <person name="Ma J."/>
        </authorList>
    </citation>
    <scope>NUCLEOTIDE SEQUENCE [LARGE SCALE GENOMIC DNA]</scope>
    <source>
        <strain evidence="3">CCM 7224</strain>
    </source>
</reference>
<dbReference type="RefSeq" id="WP_381227316.1">
    <property type="nucleotide sequence ID" value="NZ_JBHSIZ010000019.1"/>
</dbReference>
<sequence>MNSLSGLDWGTVPAWLGAGSLLIAFRVFQKDRSNAERAQIDKLGIWDELVPYLADTGDRHLLAQVHVKVKNGSDLPLEVVYVKRSIIVKHPDAQIGAPTIERLPNGGIRRGSRLIPPDEDWHSSSDAIYVPTGDRIDEWEVTCVIQSVTAIDNAGRVWVLKPSSGYRARKAGRRTLKAIHQKRQWKRSRMGMQAWSDGLLSTDYVEE</sequence>
<feature type="transmembrane region" description="Helical" evidence="1">
    <location>
        <begin position="12"/>
        <end position="28"/>
    </location>
</feature>